<dbReference type="Proteomes" id="UP000187283">
    <property type="component" value="Unassembled WGS sequence"/>
</dbReference>
<gene>
    <name evidence="9" type="ORF">AYI70_g522</name>
    <name evidence="8" type="ORF">AYI70_g8638</name>
</gene>
<keyword evidence="3" id="KW-0521">NADP</keyword>
<dbReference type="EMBL" id="LSSN01003574">
    <property type="protein sequence ID" value="OMJ13233.1"/>
    <property type="molecule type" value="Genomic_DNA"/>
</dbReference>
<name>A0A1R1XF64_9FUNG</name>
<dbReference type="GO" id="GO:0047453">
    <property type="term" value="F:ATP-dependent NAD(P)H-hydrate dehydratase activity"/>
    <property type="evidence" value="ECO:0007669"/>
    <property type="project" value="UniProtKB-EC"/>
</dbReference>
<evidence type="ECO:0000256" key="2">
    <source>
        <dbReference type="ARBA" id="ARBA00022840"/>
    </source>
</evidence>
<dbReference type="Pfam" id="PF01256">
    <property type="entry name" value="Carb_kinase"/>
    <property type="match status" value="1"/>
</dbReference>
<dbReference type="GO" id="GO:0110051">
    <property type="term" value="P:metabolite repair"/>
    <property type="evidence" value="ECO:0007669"/>
    <property type="project" value="TreeGrafter"/>
</dbReference>
<accession>A0A1R1XF64</accession>
<dbReference type="GO" id="GO:0005524">
    <property type="term" value="F:ATP binding"/>
    <property type="evidence" value="ECO:0007669"/>
    <property type="project" value="UniProtKB-KW"/>
</dbReference>
<evidence type="ECO:0000256" key="5">
    <source>
        <dbReference type="ARBA" id="ARBA00023239"/>
    </source>
</evidence>
<keyword evidence="2" id="KW-0067">ATP-binding</keyword>
<evidence type="ECO:0000313" key="9">
    <source>
        <dbReference type="EMBL" id="OMJ25983.1"/>
    </source>
</evidence>
<evidence type="ECO:0000313" key="10">
    <source>
        <dbReference type="Proteomes" id="UP000187283"/>
    </source>
</evidence>
<organism evidence="8 10">
    <name type="scientific">Smittium culicis</name>
    <dbReference type="NCBI Taxonomy" id="133412"/>
    <lineage>
        <taxon>Eukaryota</taxon>
        <taxon>Fungi</taxon>
        <taxon>Fungi incertae sedis</taxon>
        <taxon>Zoopagomycota</taxon>
        <taxon>Kickxellomycotina</taxon>
        <taxon>Harpellomycetes</taxon>
        <taxon>Harpellales</taxon>
        <taxon>Legeriomycetaceae</taxon>
        <taxon>Smittium</taxon>
    </lineage>
</organism>
<evidence type="ECO:0000256" key="3">
    <source>
        <dbReference type="ARBA" id="ARBA00022857"/>
    </source>
</evidence>
<evidence type="ECO:0000313" key="8">
    <source>
        <dbReference type="EMBL" id="OMJ13233.1"/>
    </source>
</evidence>
<keyword evidence="1" id="KW-0547">Nucleotide-binding</keyword>
<dbReference type="InterPro" id="IPR000631">
    <property type="entry name" value="CARKD"/>
</dbReference>
<dbReference type="AlphaFoldDB" id="A0A1R1XF64"/>
<protein>
    <submittedName>
        <fullName evidence="8">ATP-dependent (S)-NAD(P)H-hydrate dehydratase</fullName>
    </submittedName>
</protein>
<evidence type="ECO:0000256" key="1">
    <source>
        <dbReference type="ARBA" id="ARBA00022741"/>
    </source>
</evidence>
<dbReference type="OrthoDB" id="5597692at2759"/>
<keyword evidence="10" id="KW-1185">Reference proteome</keyword>
<sequence>MKSLNIPTSGDSFKDVENLANKLGNVTVVLKGQSDIISNGKLTILCSDQGGLKRCGGQGDILCGAIATFFGFGVCYLQNRWE</sequence>
<keyword evidence="4" id="KW-0520">NAD</keyword>
<dbReference type="STRING" id="133412.A0A1R1XF64"/>
<proteinExistence type="predicted"/>
<dbReference type="Gene3D" id="3.40.1190.20">
    <property type="match status" value="1"/>
</dbReference>
<reference evidence="8 10" key="1">
    <citation type="submission" date="2017-01" db="EMBL/GenBank/DDBJ databases">
        <authorList>
            <person name="Mah S.A."/>
            <person name="Swanson W.J."/>
            <person name="Moy G.W."/>
            <person name="Vacquier V.D."/>
        </authorList>
    </citation>
    <scope>NUCLEOTIDE SEQUENCE [LARGE SCALE GENOMIC DNA]</scope>
    <source>
        <strain evidence="8 10">GSMNP</strain>
    </source>
</reference>
<dbReference type="EMBL" id="LSSN01000083">
    <property type="protein sequence ID" value="OMJ25983.1"/>
    <property type="molecule type" value="Genomic_DNA"/>
</dbReference>
<comment type="caution">
    <text evidence="8">The sequence shown here is derived from an EMBL/GenBank/DDBJ whole genome shotgun (WGS) entry which is preliminary data.</text>
</comment>
<dbReference type="PANTHER" id="PTHR12592:SF0">
    <property type="entry name" value="ATP-DEPENDENT (S)-NAD(P)H-HYDRATE DEHYDRATASE"/>
    <property type="match status" value="1"/>
</dbReference>
<keyword evidence="5" id="KW-0456">Lyase</keyword>
<dbReference type="SUPFAM" id="SSF53613">
    <property type="entry name" value="Ribokinase-like"/>
    <property type="match status" value="1"/>
</dbReference>
<dbReference type="InterPro" id="IPR029056">
    <property type="entry name" value="Ribokinase-like"/>
</dbReference>
<evidence type="ECO:0000256" key="4">
    <source>
        <dbReference type="ARBA" id="ARBA00023027"/>
    </source>
</evidence>
<dbReference type="PANTHER" id="PTHR12592">
    <property type="entry name" value="ATP-DEPENDENT (S)-NAD(P)H-HYDRATE DEHYDRATASE FAMILY MEMBER"/>
    <property type="match status" value="1"/>
</dbReference>
<evidence type="ECO:0000259" key="7">
    <source>
        <dbReference type="PROSITE" id="PS51383"/>
    </source>
</evidence>
<comment type="catalytic activity">
    <reaction evidence="6">
        <text>(6S)-NADPHX + ATP = ADP + phosphate + NADPH + H(+)</text>
        <dbReference type="Rhea" id="RHEA:32231"/>
        <dbReference type="ChEBI" id="CHEBI:15378"/>
        <dbReference type="ChEBI" id="CHEBI:30616"/>
        <dbReference type="ChEBI" id="CHEBI:43474"/>
        <dbReference type="ChEBI" id="CHEBI:57783"/>
        <dbReference type="ChEBI" id="CHEBI:64076"/>
        <dbReference type="ChEBI" id="CHEBI:456216"/>
        <dbReference type="EC" id="4.2.1.93"/>
    </reaction>
</comment>
<feature type="domain" description="YjeF C-terminal" evidence="7">
    <location>
        <begin position="1"/>
        <end position="82"/>
    </location>
</feature>
<dbReference type="PROSITE" id="PS51383">
    <property type="entry name" value="YJEF_C_3"/>
    <property type="match status" value="1"/>
</dbReference>
<evidence type="ECO:0000256" key="6">
    <source>
        <dbReference type="ARBA" id="ARBA00047472"/>
    </source>
</evidence>